<dbReference type="Pfam" id="PF07642">
    <property type="entry name" value="BBP2"/>
    <property type="match status" value="1"/>
</dbReference>
<name>M7X9C3_9BACT</name>
<evidence type="ECO:0000313" key="2">
    <source>
        <dbReference type="Proteomes" id="UP000010953"/>
    </source>
</evidence>
<dbReference type="EMBL" id="AMZY02000007">
    <property type="protein sequence ID" value="EMS34010.1"/>
    <property type="molecule type" value="Genomic_DNA"/>
</dbReference>
<protein>
    <submittedName>
        <fullName evidence="1">Outer membrane protein</fullName>
    </submittedName>
</protein>
<reference evidence="1" key="1">
    <citation type="submission" date="2013-01" db="EMBL/GenBank/DDBJ databases">
        <title>Genome assembly of Mariniradius saccharolyticus AK6.</title>
        <authorList>
            <person name="Vaidya B."/>
            <person name="Khatri I."/>
            <person name="Tanuku N.R.S."/>
            <person name="Subramanian S."/>
            <person name="Pinnaka A."/>
        </authorList>
    </citation>
    <scope>NUCLEOTIDE SEQUENCE [LARGE SCALE GENOMIC DNA]</scope>
    <source>
        <strain evidence="1">AK6</strain>
    </source>
</reference>
<keyword evidence="2" id="KW-1185">Reference proteome</keyword>
<accession>M7X9C3</accession>
<dbReference type="InterPro" id="IPR011486">
    <property type="entry name" value="BBP2"/>
</dbReference>
<organism evidence="1 2">
    <name type="scientific">Mariniradius saccharolyticus AK6</name>
    <dbReference type="NCBI Taxonomy" id="1239962"/>
    <lineage>
        <taxon>Bacteria</taxon>
        <taxon>Pseudomonadati</taxon>
        <taxon>Bacteroidota</taxon>
        <taxon>Cytophagia</taxon>
        <taxon>Cytophagales</taxon>
        <taxon>Cyclobacteriaceae</taxon>
        <taxon>Mariniradius</taxon>
    </lineage>
</organism>
<dbReference type="eggNOG" id="ENOG502Z88H">
    <property type="taxonomic scope" value="Bacteria"/>
</dbReference>
<evidence type="ECO:0000313" key="1">
    <source>
        <dbReference type="EMBL" id="EMS34010.1"/>
    </source>
</evidence>
<proteinExistence type="predicted"/>
<dbReference type="InParanoid" id="M7X9C3"/>
<dbReference type="Proteomes" id="UP000010953">
    <property type="component" value="Unassembled WGS sequence"/>
</dbReference>
<sequence length="344" mass="39444">MDMTPGEKIGNLRIGAYIDAYYGYDFGSPEDGNIPYFASMNRHNEATINLAFVDVRYQSERIRGRFVPGFGTFINANNQSEPGSLKNILEGSVGFRPFAKKDIWIDFGVLGSPYTNESAVSRDHLMYTRSFAPEYVPYYLAGGKVTLPLSGKLTAYLYLLNGWQQIQDQNEGKSLGTQLEFRPNGKNLFNWNTYIGDERSELNPDNRIRYFTDIYWIYNDGKKWSFTSSAYIGLQETVQNRPTSEGIWWQGNFIARYTFTELLSVSGRVEYFWDPSRIQIVPVTPAEKFRTFSSGLALNVSPATNLMFRFEGRYFLSQDAVFFDAQQNPTDSKLWMISNVTFSF</sequence>
<comment type="caution">
    <text evidence="1">The sequence shown here is derived from an EMBL/GenBank/DDBJ whole genome shotgun (WGS) entry which is preliminary data.</text>
</comment>
<dbReference type="STRING" id="1239962.C943_03826"/>
<dbReference type="AlphaFoldDB" id="M7X9C3"/>
<gene>
    <name evidence="1" type="ORF">C943_03826</name>
</gene>